<sequence>MKRKLFTRLTAGILLLIMTLTACAGPGPGDSTTSGASPVPADNEAENLTTGQLADYFMKAADDYHPGTGRAVVLEGFTGSEQATRLQMFVLAGRAFGELPVPTGNGRNTAPPAVDLTDAPEWSWSVLRSLSNGGVLAASDLDLNILVMTSETTSETSEFEPLSASAPKAADQDTPSADKEGTTAAPSTDMADSVEADPARLSDTMVSASEDNSGNDKMNAAVTQKDAEILAQRFFQAFGTNLKDNFYTTVNKSEMDALKIPADGSAAGGSSAVTSATNRQVHDLILEIVNSGRDYPQGSSEQKIRDFYMSILALEQRNAAGIEPLRKYLDAVDAAQNFSGLNAAIAQTVRELGNLGNGLFPMVAVTDTQDSSRKVMQLMTLTPMFSQEDYADSDNEMIKEYRASMVDQLVAAGESQAEAERLADGILRMEKDLAENASSPEELSSLLSQTNRYTPESLDQLMPEAKPSELIHAIGLKSDFLMEVFDDKQFAAFAAWFTEENLDLFQALQKIALITGYSRSLSQELAENHGYQGDDYEEAANEAVQSYLSDELGQLYVERYFPAESKSEIEEMVHLLTEAFKTRIGRLDWMDQTTKQEAIKKLDSLTVLIGYPDKWNFNSAEIRGVYDGGSYFSNMAASEADKWQNMVKGLDEPIDPRRFPMAAFTVNAAASRNTNTLIFPAGILQSPLYDQNASFEANLGAIGSTIAHEITHLFDDGGAQYDATGTVRNWWTDEDYTHFQELCQKAETFYNGYEAAPGIPTDGKETLSENIADIGGIACGLEILSSRQNPDYDAFFRSYARYWIKVAGYDTLSELAQTDQHAPNILRANRVLSNFQEFFDTYGIVPGDGMYVAPEDRIVIW</sequence>
<dbReference type="SUPFAM" id="SSF55486">
    <property type="entry name" value="Metalloproteases ('zincins'), catalytic domain"/>
    <property type="match status" value="1"/>
</dbReference>
<reference evidence="12 13" key="1">
    <citation type="submission" date="2021-06" db="EMBL/GenBank/DDBJ databases">
        <title>Description of novel taxa of the family Lachnospiraceae.</title>
        <authorList>
            <person name="Chaplin A.V."/>
            <person name="Sokolova S.R."/>
            <person name="Pikina A.P."/>
            <person name="Korzhanova M."/>
            <person name="Belova V."/>
            <person name="Korostin D."/>
            <person name="Efimov B.A."/>
        </authorList>
    </citation>
    <scope>NUCLEOTIDE SEQUENCE [LARGE SCALE GENOMIC DNA]</scope>
    <source>
        <strain evidence="12 13">ASD4241</strain>
    </source>
</reference>
<evidence type="ECO:0000256" key="9">
    <source>
        <dbReference type="SAM" id="SignalP"/>
    </source>
</evidence>
<feature type="domain" description="Peptidase M13 C-terminal" evidence="10">
    <location>
        <begin position="667"/>
        <end position="858"/>
    </location>
</feature>
<comment type="similarity">
    <text evidence="2">Belongs to the peptidase M13 family.</text>
</comment>
<dbReference type="RefSeq" id="WP_158355344.1">
    <property type="nucleotide sequence ID" value="NZ_JAHQCX010000026.1"/>
</dbReference>
<evidence type="ECO:0000256" key="3">
    <source>
        <dbReference type="ARBA" id="ARBA00022670"/>
    </source>
</evidence>
<evidence type="ECO:0000256" key="2">
    <source>
        <dbReference type="ARBA" id="ARBA00007357"/>
    </source>
</evidence>
<comment type="cofactor">
    <cofactor evidence="1">
        <name>Zn(2+)</name>
        <dbReference type="ChEBI" id="CHEBI:29105"/>
    </cofactor>
</comment>
<evidence type="ECO:0000256" key="1">
    <source>
        <dbReference type="ARBA" id="ARBA00001947"/>
    </source>
</evidence>
<evidence type="ECO:0000259" key="10">
    <source>
        <dbReference type="Pfam" id="PF01431"/>
    </source>
</evidence>
<feature type="signal peptide" evidence="9">
    <location>
        <begin position="1"/>
        <end position="24"/>
    </location>
</feature>
<dbReference type="EMBL" id="JAHQCX010000026">
    <property type="protein sequence ID" value="MBU9728967.1"/>
    <property type="molecule type" value="Genomic_DNA"/>
</dbReference>
<keyword evidence="7" id="KW-0482">Metalloprotease</keyword>
<dbReference type="Pfam" id="PF01431">
    <property type="entry name" value="Peptidase_M13"/>
    <property type="match status" value="1"/>
</dbReference>
<feature type="domain" description="Peptidase M13 N-terminal" evidence="11">
    <location>
        <begin position="243"/>
        <end position="612"/>
    </location>
</feature>
<evidence type="ECO:0000259" key="11">
    <source>
        <dbReference type="Pfam" id="PF05649"/>
    </source>
</evidence>
<organism evidence="12 13">
    <name type="scientific">Diplocloster modestus</name>
    <dbReference type="NCBI Taxonomy" id="2850322"/>
    <lineage>
        <taxon>Bacteria</taxon>
        <taxon>Bacillati</taxon>
        <taxon>Bacillota</taxon>
        <taxon>Clostridia</taxon>
        <taxon>Lachnospirales</taxon>
        <taxon>Lachnospiraceae</taxon>
        <taxon>Diplocloster</taxon>
    </lineage>
</organism>
<dbReference type="CDD" id="cd08662">
    <property type="entry name" value="M13"/>
    <property type="match status" value="1"/>
</dbReference>
<evidence type="ECO:0000313" key="13">
    <source>
        <dbReference type="Proteomes" id="UP001314681"/>
    </source>
</evidence>
<keyword evidence="13" id="KW-1185">Reference proteome</keyword>
<keyword evidence="6" id="KW-0862">Zinc</keyword>
<dbReference type="InterPro" id="IPR042089">
    <property type="entry name" value="Peptidase_M13_dom_2"/>
</dbReference>
<comment type="caution">
    <text evidence="12">The sequence shown here is derived from an EMBL/GenBank/DDBJ whole genome shotgun (WGS) entry which is preliminary data.</text>
</comment>
<evidence type="ECO:0000256" key="5">
    <source>
        <dbReference type="ARBA" id="ARBA00022801"/>
    </source>
</evidence>
<name>A0ABS6KEL9_9FIRM</name>
<feature type="region of interest" description="Disordered" evidence="8">
    <location>
        <begin position="154"/>
        <end position="194"/>
    </location>
</feature>
<feature type="chain" id="PRO_5047369517" evidence="9">
    <location>
        <begin position="25"/>
        <end position="861"/>
    </location>
</feature>
<dbReference type="InterPro" id="IPR024079">
    <property type="entry name" value="MetalloPept_cat_dom_sf"/>
</dbReference>
<evidence type="ECO:0000256" key="7">
    <source>
        <dbReference type="ARBA" id="ARBA00023049"/>
    </source>
</evidence>
<keyword evidence="9" id="KW-0732">Signal</keyword>
<evidence type="ECO:0000313" key="12">
    <source>
        <dbReference type="EMBL" id="MBU9728967.1"/>
    </source>
</evidence>
<dbReference type="Gene3D" id="1.10.1380.10">
    <property type="entry name" value="Neutral endopeptidase , domain2"/>
    <property type="match status" value="1"/>
</dbReference>
<dbReference type="PROSITE" id="PS51257">
    <property type="entry name" value="PROKAR_LIPOPROTEIN"/>
    <property type="match status" value="1"/>
</dbReference>
<dbReference type="PROSITE" id="PS51885">
    <property type="entry name" value="NEPRILYSIN"/>
    <property type="match status" value="1"/>
</dbReference>
<keyword evidence="3" id="KW-0645">Protease</keyword>
<dbReference type="Proteomes" id="UP001314681">
    <property type="component" value="Unassembled WGS sequence"/>
</dbReference>
<accession>A0ABS6KEL9</accession>
<keyword evidence="4" id="KW-0479">Metal-binding</keyword>
<dbReference type="PANTHER" id="PTHR11733">
    <property type="entry name" value="ZINC METALLOPROTEASE FAMILY M13 NEPRILYSIN-RELATED"/>
    <property type="match status" value="1"/>
</dbReference>
<dbReference type="Pfam" id="PF05649">
    <property type="entry name" value="Peptidase_M13_N"/>
    <property type="match status" value="1"/>
</dbReference>
<dbReference type="Gene3D" id="3.40.390.10">
    <property type="entry name" value="Collagenase (Catalytic Domain)"/>
    <property type="match status" value="1"/>
</dbReference>
<protein>
    <submittedName>
        <fullName evidence="12">M13 family metallopeptidase</fullName>
    </submittedName>
</protein>
<dbReference type="PANTHER" id="PTHR11733:SF167">
    <property type="entry name" value="FI17812P1-RELATED"/>
    <property type="match status" value="1"/>
</dbReference>
<proteinExistence type="inferred from homology"/>
<evidence type="ECO:0000256" key="8">
    <source>
        <dbReference type="SAM" id="MobiDB-lite"/>
    </source>
</evidence>
<dbReference type="InterPro" id="IPR018497">
    <property type="entry name" value="Peptidase_M13_C"/>
</dbReference>
<dbReference type="PRINTS" id="PR00786">
    <property type="entry name" value="NEPRILYSIN"/>
</dbReference>
<gene>
    <name evidence="12" type="ORF">KTH90_23535</name>
</gene>
<keyword evidence="5" id="KW-0378">Hydrolase</keyword>
<dbReference type="InterPro" id="IPR000718">
    <property type="entry name" value="Peptidase_M13"/>
</dbReference>
<evidence type="ECO:0000256" key="4">
    <source>
        <dbReference type="ARBA" id="ARBA00022723"/>
    </source>
</evidence>
<dbReference type="InterPro" id="IPR008753">
    <property type="entry name" value="Peptidase_M13_N"/>
</dbReference>
<evidence type="ECO:0000256" key="6">
    <source>
        <dbReference type="ARBA" id="ARBA00022833"/>
    </source>
</evidence>